<keyword evidence="1 8" id="KW-0963">Cytoplasm</keyword>
<dbReference type="Gene3D" id="3.40.50.620">
    <property type="entry name" value="HUPs"/>
    <property type="match status" value="2"/>
</dbReference>
<evidence type="ECO:0000259" key="10">
    <source>
        <dbReference type="Pfam" id="PF00133"/>
    </source>
</evidence>
<evidence type="ECO:0000313" key="12">
    <source>
        <dbReference type="EMBL" id="GEO94243.1"/>
    </source>
</evidence>
<dbReference type="Proteomes" id="UP000321103">
    <property type="component" value="Unassembled WGS sequence"/>
</dbReference>
<dbReference type="InterPro" id="IPR022874">
    <property type="entry name" value="Valine-tRNA_ligase_type_2"/>
</dbReference>
<evidence type="ECO:0000256" key="2">
    <source>
        <dbReference type="ARBA" id="ARBA00022598"/>
    </source>
</evidence>
<dbReference type="InterPro" id="IPR009008">
    <property type="entry name" value="Val/Leu/Ile-tRNA-synth_edit"/>
</dbReference>
<dbReference type="InterPro" id="IPR002303">
    <property type="entry name" value="Valyl-tRNA_ligase"/>
</dbReference>
<dbReference type="InterPro" id="IPR048044">
    <property type="entry name" value="Valyl-tRNA_ligase_actino"/>
</dbReference>
<dbReference type="HAMAP" id="MF_02005">
    <property type="entry name" value="Val_tRNA_synth_type2"/>
    <property type="match status" value="1"/>
</dbReference>
<dbReference type="InterPro" id="IPR013155">
    <property type="entry name" value="M/V/L/I-tRNA-synth_anticd-bd"/>
</dbReference>
<organism evidence="12 13">
    <name type="scientific">Kocuria turfanensis</name>
    <dbReference type="NCBI Taxonomy" id="388357"/>
    <lineage>
        <taxon>Bacteria</taxon>
        <taxon>Bacillati</taxon>
        <taxon>Actinomycetota</taxon>
        <taxon>Actinomycetes</taxon>
        <taxon>Micrococcales</taxon>
        <taxon>Micrococcaceae</taxon>
        <taxon>Kocuria</taxon>
    </lineage>
</organism>
<keyword evidence="2 8" id="KW-0436">Ligase</keyword>
<dbReference type="AlphaFoldDB" id="A0A512I980"/>
<dbReference type="STRING" id="388357.GCA_001580365_00711"/>
<dbReference type="PROSITE" id="PS00178">
    <property type="entry name" value="AA_TRNA_LIGASE_I"/>
    <property type="match status" value="1"/>
</dbReference>
<keyword evidence="6 8" id="KW-0030">Aminoacyl-tRNA synthetase</keyword>
<dbReference type="EMBL" id="BJZS01000011">
    <property type="protein sequence ID" value="GEO94243.1"/>
    <property type="molecule type" value="Genomic_DNA"/>
</dbReference>
<accession>A0A512I980</accession>
<dbReference type="PANTHER" id="PTHR11946:SF93">
    <property type="entry name" value="VALINE--TRNA LIGASE, CHLOROPLASTIC_MITOCHONDRIAL 2"/>
    <property type="match status" value="1"/>
</dbReference>
<gene>
    <name evidence="8 12" type="primary">valS</name>
    <name evidence="12" type="ORF">KTU01_03660</name>
</gene>
<comment type="function">
    <text evidence="8">Catalyzes the attachment of valine to tRNA(Val). As ValRS can inadvertently accommodate and process structurally similar amino acids such as threonine, to avoid such errors, it has a 'posttransfer' editing activity that hydrolyzes mischarged Thr-tRNA(Val) in a tRNA-dependent manner.</text>
</comment>
<dbReference type="InterPro" id="IPR001412">
    <property type="entry name" value="aa-tRNA-synth_I_CS"/>
</dbReference>
<evidence type="ECO:0000256" key="7">
    <source>
        <dbReference type="ARBA" id="ARBA00047552"/>
    </source>
</evidence>
<evidence type="ECO:0000256" key="8">
    <source>
        <dbReference type="HAMAP-Rule" id="MF_02005"/>
    </source>
</evidence>
<keyword evidence="5 8" id="KW-0648">Protein biosynthesis</keyword>
<dbReference type="InterPro" id="IPR014729">
    <property type="entry name" value="Rossmann-like_a/b/a_fold"/>
</dbReference>
<reference evidence="12 13" key="1">
    <citation type="submission" date="2019-07" db="EMBL/GenBank/DDBJ databases">
        <title>Whole genome shotgun sequence of Kocuria turfanensis NBRC 107627.</title>
        <authorList>
            <person name="Hosoyama A."/>
            <person name="Uohara A."/>
            <person name="Ohji S."/>
            <person name="Ichikawa N."/>
        </authorList>
    </citation>
    <scope>NUCLEOTIDE SEQUENCE [LARGE SCALE GENOMIC DNA]</scope>
    <source>
        <strain evidence="12 13">NBRC 107627</strain>
    </source>
</reference>
<dbReference type="InterPro" id="IPR002300">
    <property type="entry name" value="aa-tRNA-synth_Ia"/>
</dbReference>
<evidence type="ECO:0000256" key="6">
    <source>
        <dbReference type="ARBA" id="ARBA00023146"/>
    </source>
</evidence>
<feature type="short sequence motif" description="'KMSKS' region" evidence="8">
    <location>
        <begin position="660"/>
        <end position="664"/>
    </location>
</feature>
<feature type="region of interest" description="Disordered" evidence="9">
    <location>
        <begin position="556"/>
        <end position="578"/>
    </location>
</feature>
<evidence type="ECO:0000256" key="5">
    <source>
        <dbReference type="ARBA" id="ARBA00022917"/>
    </source>
</evidence>
<dbReference type="NCBIfam" id="NF000540">
    <property type="entry name" value="alt_ValS"/>
    <property type="match status" value="1"/>
</dbReference>
<keyword evidence="3 8" id="KW-0547">Nucleotide-binding</keyword>
<comment type="subcellular location">
    <subcellularLocation>
        <location evidence="8">Cytoplasm</location>
    </subcellularLocation>
</comment>
<comment type="catalytic activity">
    <reaction evidence="7 8">
        <text>tRNA(Val) + L-valine + ATP = L-valyl-tRNA(Val) + AMP + diphosphate</text>
        <dbReference type="Rhea" id="RHEA:10704"/>
        <dbReference type="Rhea" id="RHEA-COMP:9672"/>
        <dbReference type="Rhea" id="RHEA-COMP:9708"/>
        <dbReference type="ChEBI" id="CHEBI:30616"/>
        <dbReference type="ChEBI" id="CHEBI:33019"/>
        <dbReference type="ChEBI" id="CHEBI:57762"/>
        <dbReference type="ChEBI" id="CHEBI:78442"/>
        <dbReference type="ChEBI" id="CHEBI:78537"/>
        <dbReference type="ChEBI" id="CHEBI:456215"/>
        <dbReference type="EC" id="6.1.1.9"/>
    </reaction>
</comment>
<evidence type="ECO:0000256" key="4">
    <source>
        <dbReference type="ARBA" id="ARBA00022840"/>
    </source>
</evidence>
<evidence type="ECO:0000259" key="11">
    <source>
        <dbReference type="Pfam" id="PF08264"/>
    </source>
</evidence>
<dbReference type="Gene3D" id="1.10.730.10">
    <property type="entry name" value="Isoleucyl-tRNA Synthetase, Domain 1"/>
    <property type="match status" value="1"/>
</dbReference>
<dbReference type="GO" id="GO:0006438">
    <property type="term" value="P:valyl-tRNA aminoacylation"/>
    <property type="evidence" value="ECO:0007669"/>
    <property type="project" value="UniProtKB-UniRule"/>
</dbReference>
<sequence>MTAVTGLPVRFYWGPSRDGRGLFFRRLPGDGRIDAVMTAPSLTHARAGAEAGAAPGRPRPRERLVGMADNTQGTDTPAPTTVTVPDKPALEGLEQTYSRKWREEGTFAFDEDTTREQVYSIDTPPPTASGSLHVGHMFSYTQTDVIARYQRMSGKNVFYPLGWDDNGLPTERRVQNYYGVRCDPARPYVEGYRPPEKPAKNQRDWDVVSRRNFIELCEELAVEDEKVFEHLFSTLGLSVDWTRTYRTIDARSRAVSQRAFLEDLAAGNAYLAEAPTLWDVTFRTAVAQAELEDREREGFYHRVAFHRPDGGTVHIETTRPELLPACVALVAHPDDERYQPLFGTTVRSPLFDVEVEVRAHPLAKPDKGSGIAMICTFGDLTDVTWWRELELPTRALVGRDGRFASETPEWIAAGAPAEHYARVAGRTVFSAQQAVVEMLRESGDLVGEPQKVVHPVNFYEKGDKPLEVVTSRQWYIRNGGRDAERRDALLARGREMDWHPSFMRSRYENWIEGLNGDWLISRQRFFGVPFPVWYRLDGDGNPDYDAPVLPAHDQLPVDPAAEPAPGFDESQRDQPHGFTGDPDVLDTWATSSLTPQIATGWAFDEQLHANTFPMDLRPQGHDIIRTWLFSTVVRSESLAGTVPWTNTALSGWILDPDRKKMSKSKGNVVVPTEVLENYGADAVRYWAASARLGADTAYDEGQMKIGRRLAIKLLNASKFVLAQGVTEASVLGAGASADVLTEPLDRALLAQLRTVVERATQAFADYEYARALQLTEQFFWTFTDDYVELVKDRAYGARGEAAQASVHAALATTLDALLRLFAPVLPFATEEVWSWWRTGSVHRAAWPAADAFAAAVDGADPEVLTTLGEALSGLRKAKSEAKVKQRTAVRSATITAPAAEVARLEAGLDDLRAAGNADQLTLVAGDEGLSVRDVELAPAEEPAR</sequence>
<dbReference type="PRINTS" id="PR00986">
    <property type="entry name" value="TRNASYNTHVAL"/>
</dbReference>
<dbReference type="GO" id="GO:0004832">
    <property type="term" value="F:valine-tRNA ligase activity"/>
    <property type="evidence" value="ECO:0007669"/>
    <property type="project" value="UniProtKB-UniRule"/>
</dbReference>
<feature type="short sequence motif" description="'HIGH' region" evidence="8">
    <location>
        <begin position="126"/>
        <end position="136"/>
    </location>
</feature>
<dbReference type="GO" id="GO:0005829">
    <property type="term" value="C:cytosol"/>
    <property type="evidence" value="ECO:0007669"/>
    <property type="project" value="TreeGrafter"/>
</dbReference>
<dbReference type="SUPFAM" id="SSF52374">
    <property type="entry name" value="Nucleotidylyl transferase"/>
    <property type="match status" value="1"/>
</dbReference>
<dbReference type="SUPFAM" id="SSF47323">
    <property type="entry name" value="Anticodon-binding domain of a subclass of class I aminoacyl-tRNA synthetases"/>
    <property type="match status" value="1"/>
</dbReference>
<comment type="similarity">
    <text evidence="8">Belongs to the class-I aminoacyl-tRNA synthetase family. ValS type 2 subfamily.</text>
</comment>
<evidence type="ECO:0000256" key="3">
    <source>
        <dbReference type="ARBA" id="ARBA00022741"/>
    </source>
</evidence>
<keyword evidence="13" id="KW-1185">Reference proteome</keyword>
<dbReference type="CDD" id="cd07962">
    <property type="entry name" value="Anticodon_Ia_Val"/>
    <property type="match status" value="1"/>
</dbReference>
<comment type="caution">
    <text evidence="12">The sequence shown here is derived from an EMBL/GenBank/DDBJ whole genome shotgun (WGS) entry which is preliminary data.</text>
</comment>
<comment type="subunit">
    <text evidence="8">Monomer.</text>
</comment>
<evidence type="ECO:0000256" key="9">
    <source>
        <dbReference type="SAM" id="MobiDB-lite"/>
    </source>
</evidence>
<name>A0A512I980_9MICC</name>
<keyword evidence="4 8" id="KW-0067">ATP-binding</keyword>
<feature type="binding site" evidence="8">
    <location>
        <position position="663"/>
    </location>
    <ligand>
        <name>ATP</name>
        <dbReference type="ChEBI" id="CHEBI:30616"/>
    </ligand>
</feature>
<comment type="domain">
    <text evidence="8">ValRS has two distinct active sites: one for aminoacylation and one for editing. The misactivated threonine is translocated from the active site to the editing site.</text>
</comment>
<evidence type="ECO:0000256" key="1">
    <source>
        <dbReference type="ARBA" id="ARBA00022490"/>
    </source>
</evidence>
<dbReference type="InterPro" id="IPR009080">
    <property type="entry name" value="tRNAsynth_Ia_anticodon-bd"/>
</dbReference>
<protein>
    <recommendedName>
        <fullName evidence="8">Valine--tRNA ligase</fullName>
        <ecNumber evidence="8">6.1.1.9</ecNumber>
    </recommendedName>
    <alternativeName>
        <fullName evidence="8">Valyl-tRNA synthetase</fullName>
        <shortName evidence="8">ValRS</shortName>
    </alternativeName>
</protein>
<dbReference type="NCBIfam" id="NF009687">
    <property type="entry name" value="PRK13208.1"/>
    <property type="match status" value="1"/>
</dbReference>
<dbReference type="GO" id="GO:0002161">
    <property type="term" value="F:aminoacyl-tRNA deacylase activity"/>
    <property type="evidence" value="ECO:0007669"/>
    <property type="project" value="InterPro"/>
</dbReference>
<dbReference type="SUPFAM" id="SSF50677">
    <property type="entry name" value="ValRS/IleRS/LeuRS editing domain"/>
    <property type="match status" value="1"/>
</dbReference>
<evidence type="ECO:0000313" key="13">
    <source>
        <dbReference type="Proteomes" id="UP000321103"/>
    </source>
</evidence>
<feature type="domain" description="Aminoacyl-tRNA synthetase class Ia" evidence="10">
    <location>
        <begin position="99"/>
        <end position="697"/>
    </location>
</feature>
<dbReference type="Pfam" id="PF00133">
    <property type="entry name" value="tRNA-synt_1"/>
    <property type="match status" value="1"/>
</dbReference>
<proteinExistence type="inferred from homology"/>
<dbReference type="GO" id="GO:0005524">
    <property type="term" value="F:ATP binding"/>
    <property type="evidence" value="ECO:0007669"/>
    <property type="project" value="UniProtKB-UniRule"/>
</dbReference>
<dbReference type="InterPro" id="IPR033705">
    <property type="entry name" value="Anticodon_Ia_Val"/>
</dbReference>
<dbReference type="Pfam" id="PF08264">
    <property type="entry name" value="Anticodon_1"/>
    <property type="match status" value="1"/>
</dbReference>
<dbReference type="EC" id="6.1.1.9" evidence="8"/>
<dbReference type="PANTHER" id="PTHR11946">
    <property type="entry name" value="VALYL-TRNA SYNTHETASES"/>
    <property type="match status" value="1"/>
</dbReference>
<feature type="domain" description="Methionyl/Valyl/Leucyl/Isoleucyl-tRNA synthetase anticodon-binding" evidence="11">
    <location>
        <begin position="745"/>
        <end position="889"/>
    </location>
</feature>